<gene>
    <name evidence="13" type="ORF">PanWU01x14_076910</name>
</gene>
<evidence type="ECO:0000256" key="5">
    <source>
        <dbReference type="ARBA" id="ARBA00022722"/>
    </source>
</evidence>
<keyword evidence="9" id="KW-0378">Hydrolase</keyword>
<protein>
    <recommendedName>
        <fullName evidence="4">Aspergillus nuclease S1</fullName>
        <ecNumber evidence="4">3.1.30.1</ecNumber>
    </recommendedName>
</protein>
<sequence length="298" mass="33650">MYGSRLWLTLRELVFLLLIPGILGWGEEGHYATCKIAEGYLNEETLAVVKLLLPASAKGVLASVCSWPDDIRKQYRWSSALHFADTPDFKCNYEYCRDCHDTAGNKDRCVTGAIYNYTKQLSGYQDPIVKSKYNLTEALLFLSHFFGDVHQPLHMGYLGDLGGNLIPVHWYDKDTNLHHVWDDMIIDSALKSFYDSDLRKMIQDIQRKIENGWSNDASTWTICENNRIVCPDLYASESIISACKFAYTNATSGSTLGDEYFLSRLPVVEKKLAQGGVRLAATLNRIFSYKAKVAVAEA</sequence>
<comment type="similarity">
    <text evidence="2">Belongs to the nuclease type I family.</text>
</comment>
<reference evidence="14" key="1">
    <citation type="submission" date="2016-06" db="EMBL/GenBank/DDBJ databases">
        <title>Parallel loss of symbiosis genes in relatives of nitrogen-fixing non-legume Parasponia.</title>
        <authorList>
            <person name="Van Velzen R."/>
            <person name="Holmer R."/>
            <person name="Bu F."/>
            <person name="Rutten L."/>
            <person name="Van Zeijl A."/>
            <person name="Liu W."/>
            <person name="Santuari L."/>
            <person name="Cao Q."/>
            <person name="Sharma T."/>
            <person name="Shen D."/>
            <person name="Roswanjaya Y."/>
            <person name="Wardhani T."/>
            <person name="Kalhor M.S."/>
            <person name="Jansen J."/>
            <person name="Van den Hoogen J."/>
            <person name="Gungor B."/>
            <person name="Hartog M."/>
            <person name="Hontelez J."/>
            <person name="Verver J."/>
            <person name="Yang W.-C."/>
            <person name="Schijlen E."/>
            <person name="Repin R."/>
            <person name="Schilthuizen M."/>
            <person name="Schranz E."/>
            <person name="Heidstra R."/>
            <person name="Miyata K."/>
            <person name="Fedorova E."/>
            <person name="Kohlen W."/>
            <person name="Bisseling T."/>
            <person name="Smit S."/>
            <person name="Geurts R."/>
        </authorList>
    </citation>
    <scope>NUCLEOTIDE SEQUENCE [LARGE SCALE GENOMIC DNA]</scope>
    <source>
        <strain evidence="14">cv. WU1-14</strain>
    </source>
</reference>
<dbReference type="InterPro" id="IPR008947">
    <property type="entry name" value="PLipase_C/P1_nuclease_dom_sf"/>
</dbReference>
<name>A0A2P5DCG5_PARAD</name>
<evidence type="ECO:0000256" key="4">
    <source>
        <dbReference type="ARBA" id="ARBA00012562"/>
    </source>
</evidence>
<dbReference type="SUPFAM" id="SSF48537">
    <property type="entry name" value="Phospholipase C/P1 nuclease"/>
    <property type="match status" value="1"/>
</dbReference>
<dbReference type="GO" id="GO:0006308">
    <property type="term" value="P:DNA catabolic process"/>
    <property type="evidence" value="ECO:0007669"/>
    <property type="project" value="InterPro"/>
</dbReference>
<dbReference type="Pfam" id="PF02265">
    <property type="entry name" value="S1-P1_nuclease"/>
    <property type="match status" value="1"/>
</dbReference>
<accession>A0A2P5DCG5</accession>
<dbReference type="GO" id="GO:0004521">
    <property type="term" value="F:RNA endonuclease activity"/>
    <property type="evidence" value="ECO:0007669"/>
    <property type="project" value="UniProtKB-ARBA"/>
</dbReference>
<proteinExistence type="inferred from homology"/>
<evidence type="ECO:0000256" key="3">
    <source>
        <dbReference type="ARBA" id="ARBA00011245"/>
    </source>
</evidence>
<evidence type="ECO:0000313" key="13">
    <source>
        <dbReference type="EMBL" id="PON70981.1"/>
    </source>
</evidence>
<dbReference type="GO" id="GO:0003676">
    <property type="term" value="F:nucleic acid binding"/>
    <property type="evidence" value="ECO:0007669"/>
    <property type="project" value="InterPro"/>
</dbReference>
<dbReference type="PANTHER" id="PTHR33146:SF26">
    <property type="entry name" value="ENDONUCLEASE 4"/>
    <property type="match status" value="1"/>
</dbReference>
<dbReference type="CDD" id="cd11010">
    <property type="entry name" value="S1-P1_nuclease"/>
    <property type="match status" value="1"/>
</dbReference>
<keyword evidence="6" id="KW-0479">Metal-binding</keyword>
<evidence type="ECO:0000256" key="8">
    <source>
        <dbReference type="ARBA" id="ARBA00022759"/>
    </source>
</evidence>
<dbReference type="EC" id="3.1.30.1" evidence="4"/>
<evidence type="ECO:0000256" key="6">
    <source>
        <dbReference type="ARBA" id="ARBA00022723"/>
    </source>
</evidence>
<keyword evidence="8" id="KW-0255">Endonuclease</keyword>
<feature type="chain" id="PRO_5015136848" description="Aspergillus nuclease S1" evidence="12">
    <location>
        <begin position="25"/>
        <end position="298"/>
    </location>
</feature>
<dbReference type="GO" id="GO:0000014">
    <property type="term" value="F:single-stranded DNA endodeoxyribonuclease activity"/>
    <property type="evidence" value="ECO:0007669"/>
    <property type="project" value="UniProtKB-ARBA"/>
</dbReference>
<evidence type="ECO:0000313" key="14">
    <source>
        <dbReference type="Proteomes" id="UP000237105"/>
    </source>
</evidence>
<evidence type="ECO:0000256" key="10">
    <source>
        <dbReference type="ARBA" id="ARBA00023157"/>
    </source>
</evidence>
<evidence type="ECO:0000256" key="9">
    <source>
        <dbReference type="ARBA" id="ARBA00022801"/>
    </source>
</evidence>
<keyword evidence="5" id="KW-0540">Nuclease</keyword>
<keyword evidence="7 12" id="KW-0732">Signal</keyword>
<dbReference type="OrthoDB" id="441446at2759"/>
<feature type="signal peptide" evidence="12">
    <location>
        <begin position="1"/>
        <end position="24"/>
    </location>
</feature>
<keyword evidence="10" id="KW-1015">Disulfide bond</keyword>
<keyword evidence="14" id="KW-1185">Reference proteome</keyword>
<keyword evidence="11" id="KW-0325">Glycoprotein</keyword>
<dbReference type="STRING" id="3476.A0A2P5DCG5"/>
<dbReference type="EMBL" id="JXTB01000047">
    <property type="protein sequence ID" value="PON70981.1"/>
    <property type="molecule type" value="Genomic_DNA"/>
</dbReference>
<comment type="subunit">
    <text evidence="3">Monomer.</text>
</comment>
<organism evidence="13 14">
    <name type="scientific">Parasponia andersonii</name>
    <name type="common">Sponia andersonii</name>
    <dbReference type="NCBI Taxonomy" id="3476"/>
    <lineage>
        <taxon>Eukaryota</taxon>
        <taxon>Viridiplantae</taxon>
        <taxon>Streptophyta</taxon>
        <taxon>Embryophyta</taxon>
        <taxon>Tracheophyta</taxon>
        <taxon>Spermatophyta</taxon>
        <taxon>Magnoliopsida</taxon>
        <taxon>eudicotyledons</taxon>
        <taxon>Gunneridae</taxon>
        <taxon>Pentapetalae</taxon>
        <taxon>rosids</taxon>
        <taxon>fabids</taxon>
        <taxon>Rosales</taxon>
        <taxon>Cannabaceae</taxon>
        <taxon>Parasponia</taxon>
    </lineage>
</organism>
<dbReference type="PANTHER" id="PTHR33146">
    <property type="entry name" value="ENDONUCLEASE 4"/>
    <property type="match status" value="1"/>
</dbReference>
<evidence type="ECO:0000256" key="2">
    <source>
        <dbReference type="ARBA" id="ARBA00009547"/>
    </source>
</evidence>
<dbReference type="FunFam" id="1.10.575.10:FF:000002">
    <property type="entry name" value="Endonuclease 2"/>
    <property type="match status" value="1"/>
</dbReference>
<evidence type="ECO:0000256" key="7">
    <source>
        <dbReference type="ARBA" id="ARBA00022729"/>
    </source>
</evidence>
<dbReference type="AlphaFoldDB" id="A0A2P5DCG5"/>
<comment type="caution">
    <text evidence="13">The sequence shown here is derived from an EMBL/GenBank/DDBJ whole genome shotgun (WGS) entry which is preliminary data.</text>
</comment>
<dbReference type="Proteomes" id="UP000237105">
    <property type="component" value="Unassembled WGS sequence"/>
</dbReference>
<evidence type="ECO:0000256" key="1">
    <source>
        <dbReference type="ARBA" id="ARBA00000245"/>
    </source>
</evidence>
<dbReference type="Gene3D" id="1.10.575.10">
    <property type="entry name" value="P1 Nuclease"/>
    <property type="match status" value="1"/>
</dbReference>
<dbReference type="InterPro" id="IPR003154">
    <property type="entry name" value="S1/P1nuclease"/>
</dbReference>
<evidence type="ECO:0000256" key="12">
    <source>
        <dbReference type="SAM" id="SignalP"/>
    </source>
</evidence>
<dbReference type="GO" id="GO:0046872">
    <property type="term" value="F:metal ion binding"/>
    <property type="evidence" value="ECO:0007669"/>
    <property type="project" value="UniProtKB-KW"/>
</dbReference>
<comment type="catalytic activity">
    <reaction evidence="1">
        <text>Endonucleolytic cleavage to 5'-phosphomononucleotide and 5'-phosphooligonucleotide end-products.</text>
        <dbReference type="EC" id="3.1.30.1"/>
    </reaction>
</comment>
<evidence type="ECO:0000256" key="11">
    <source>
        <dbReference type="ARBA" id="ARBA00023180"/>
    </source>
</evidence>